<evidence type="ECO:0000313" key="7">
    <source>
        <dbReference type="EnsemblPlants" id="Ma06_p26640.1"/>
    </source>
</evidence>
<dbReference type="AlphaFoldDB" id="A0A804JKS3"/>
<protein>
    <recommendedName>
        <fullName evidence="4">FRIGIDA-like protein</fullName>
    </recommendedName>
</protein>
<dbReference type="PANTHER" id="PTHR31791:SF47">
    <property type="entry name" value="INACTIVE FRIGIDA-LIKE PROTEIN 2"/>
    <property type="match status" value="1"/>
</dbReference>
<gene>
    <name evidence="6" type="ORF">GSMUA_172840.1</name>
</gene>
<keyword evidence="8" id="KW-1185">Reference proteome</keyword>
<organism evidence="7 8">
    <name type="scientific">Musa acuminata subsp. malaccensis</name>
    <name type="common">Wild banana</name>
    <name type="synonym">Musa malaccensis</name>
    <dbReference type="NCBI Taxonomy" id="214687"/>
    <lineage>
        <taxon>Eukaryota</taxon>
        <taxon>Viridiplantae</taxon>
        <taxon>Streptophyta</taxon>
        <taxon>Embryophyta</taxon>
        <taxon>Tracheophyta</taxon>
        <taxon>Spermatophyta</taxon>
        <taxon>Magnoliopsida</taxon>
        <taxon>Liliopsida</taxon>
        <taxon>Zingiberales</taxon>
        <taxon>Musaceae</taxon>
        <taxon>Musa</taxon>
    </lineage>
</organism>
<reference evidence="7" key="2">
    <citation type="submission" date="2021-05" db="UniProtKB">
        <authorList>
            <consortium name="EnsemblPlants"/>
        </authorList>
    </citation>
    <scope>IDENTIFICATION</scope>
    <source>
        <strain evidence="7">subsp. malaccensis</strain>
    </source>
</reference>
<evidence type="ECO:0000256" key="3">
    <source>
        <dbReference type="ARBA" id="ARBA00023089"/>
    </source>
</evidence>
<sequence>MEILRTVSGSYFWDLIQKLNSESRQLEAIKFVHALDLSDKYPPNEAISKELAAVKAVIKTVEECKLESEFSCEDLQKRITRLEQQKADKKRTARAATATNSRTSKQQQHPSNKRPRSSTTLSYPVRSHPLPSCAQNQSHLGLTER</sequence>
<evidence type="ECO:0000256" key="4">
    <source>
        <dbReference type="RuleBase" id="RU364012"/>
    </source>
</evidence>
<dbReference type="Gramene" id="Ma06_t26640.1">
    <property type="protein sequence ID" value="Ma06_p26640.1"/>
    <property type="gene ID" value="Ma06_g26640"/>
</dbReference>
<feature type="region of interest" description="Disordered" evidence="5">
    <location>
        <begin position="83"/>
        <end position="145"/>
    </location>
</feature>
<evidence type="ECO:0000256" key="2">
    <source>
        <dbReference type="ARBA" id="ARBA00022782"/>
    </source>
</evidence>
<feature type="compositionally biased region" description="Polar residues" evidence="5">
    <location>
        <begin position="133"/>
        <end position="145"/>
    </location>
</feature>
<evidence type="ECO:0000313" key="8">
    <source>
        <dbReference type="Proteomes" id="UP000012960"/>
    </source>
</evidence>
<comment type="similarity">
    <text evidence="1 4">Belongs to the Frigida family.</text>
</comment>
<dbReference type="GO" id="GO:0009908">
    <property type="term" value="P:flower development"/>
    <property type="evidence" value="ECO:0007669"/>
    <property type="project" value="UniProtKB-KW"/>
</dbReference>
<evidence type="ECO:0000313" key="6">
    <source>
        <dbReference type="EMBL" id="CAG1847489.1"/>
    </source>
</evidence>
<dbReference type="Pfam" id="PF07899">
    <property type="entry name" value="Frigida"/>
    <property type="match status" value="1"/>
</dbReference>
<name>A0A804JKS3_MUSAM</name>
<dbReference type="EMBL" id="HG996471">
    <property type="protein sequence ID" value="CAG1847489.1"/>
    <property type="molecule type" value="Genomic_DNA"/>
</dbReference>
<dbReference type="GO" id="GO:0030154">
    <property type="term" value="P:cell differentiation"/>
    <property type="evidence" value="ECO:0007669"/>
    <property type="project" value="UniProtKB-KW"/>
</dbReference>
<dbReference type="EnsemblPlants" id="Ma06_t26640.1">
    <property type="protein sequence ID" value="Ma06_p26640.1"/>
    <property type="gene ID" value="Ma06_g26640"/>
</dbReference>
<reference evidence="6" key="1">
    <citation type="submission" date="2021-03" db="EMBL/GenBank/DDBJ databases">
        <authorList>
            <consortium name="Genoscope - CEA"/>
            <person name="William W."/>
        </authorList>
    </citation>
    <scope>NUCLEOTIDE SEQUENCE</scope>
    <source>
        <strain evidence="6">Doubled-haploid Pahang</strain>
    </source>
</reference>
<keyword evidence="3 4" id="KW-0287">Flowering</keyword>
<dbReference type="Proteomes" id="UP000012960">
    <property type="component" value="Unplaced"/>
</dbReference>
<evidence type="ECO:0000256" key="1">
    <source>
        <dbReference type="ARBA" id="ARBA00008956"/>
    </source>
</evidence>
<proteinExistence type="inferred from homology"/>
<dbReference type="InParanoid" id="A0A804JKS3"/>
<accession>A0A804JKS3</accession>
<dbReference type="OrthoDB" id="1166059at2759"/>
<dbReference type="PANTHER" id="PTHR31791">
    <property type="entry name" value="FRIGIDA-LIKE PROTEIN 3-RELATED"/>
    <property type="match status" value="1"/>
</dbReference>
<dbReference type="InterPro" id="IPR012474">
    <property type="entry name" value="Frigida"/>
</dbReference>
<keyword evidence="2 4" id="KW-0221">Differentiation</keyword>
<evidence type="ECO:0000256" key="5">
    <source>
        <dbReference type="SAM" id="MobiDB-lite"/>
    </source>
</evidence>
<feature type="compositionally biased region" description="Low complexity" evidence="5">
    <location>
        <begin position="94"/>
        <end position="105"/>
    </location>
</feature>
<keyword evidence="4" id="KW-0217">Developmental protein</keyword>